<keyword evidence="4" id="KW-1133">Transmembrane helix</keyword>
<proteinExistence type="inferred from homology"/>
<dbReference type="EMBL" id="VHLH01000035">
    <property type="protein sequence ID" value="TPW26188.1"/>
    <property type="molecule type" value="Genomic_DNA"/>
</dbReference>
<organism evidence="6 7">
    <name type="scientific">Pararhizobium mangrovi</name>
    <dbReference type="NCBI Taxonomy" id="2590452"/>
    <lineage>
        <taxon>Bacteria</taxon>
        <taxon>Pseudomonadati</taxon>
        <taxon>Pseudomonadota</taxon>
        <taxon>Alphaproteobacteria</taxon>
        <taxon>Hyphomicrobiales</taxon>
        <taxon>Rhizobiaceae</taxon>
        <taxon>Rhizobium/Agrobacterium group</taxon>
        <taxon>Pararhizobium</taxon>
    </lineage>
</organism>
<dbReference type="Pfam" id="PF13458">
    <property type="entry name" value="Peripla_BP_6"/>
    <property type="match status" value="1"/>
</dbReference>
<keyword evidence="3" id="KW-0029">Amino-acid transport</keyword>
<reference evidence="6 7" key="1">
    <citation type="submission" date="2019-06" db="EMBL/GenBank/DDBJ databases">
        <authorList>
            <person name="Li M."/>
        </authorList>
    </citation>
    <scope>NUCLEOTIDE SEQUENCE [LARGE SCALE GENOMIC DNA]</scope>
    <source>
        <strain evidence="6 7">BGMRC6574</strain>
    </source>
</reference>
<dbReference type="InterPro" id="IPR051010">
    <property type="entry name" value="BCAA_transport"/>
</dbReference>
<evidence type="ECO:0000256" key="1">
    <source>
        <dbReference type="ARBA" id="ARBA00010062"/>
    </source>
</evidence>
<dbReference type="OrthoDB" id="7235949at2"/>
<keyword evidence="3" id="KW-0813">Transport</keyword>
<comment type="similarity">
    <text evidence="1">Belongs to the leucine-binding protein family.</text>
</comment>
<protein>
    <submittedName>
        <fullName evidence="6">ABC transporter substrate-binding protein</fullName>
    </submittedName>
</protein>
<evidence type="ECO:0000313" key="6">
    <source>
        <dbReference type="EMBL" id="TPW26188.1"/>
    </source>
</evidence>
<keyword evidence="4" id="KW-0472">Membrane</keyword>
<dbReference type="SUPFAM" id="SSF53822">
    <property type="entry name" value="Periplasmic binding protein-like I"/>
    <property type="match status" value="1"/>
</dbReference>
<dbReference type="InterPro" id="IPR006311">
    <property type="entry name" value="TAT_signal"/>
</dbReference>
<dbReference type="RefSeq" id="WP_141168067.1">
    <property type="nucleotide sequence ID" value="NZ_VHLH01000035.1"/>
</dbReference>
<dbReference type="PANTHER" id="PTHR30483">
    <property type="entry name" value="LEUCINE-SPECIFIC-BINDING PROTEIN"/>
    <property type="match status" value="1"/>
</dbReference>
<gene>
    <name evidence="6" type="ORF">FJU11_15900</name>
</gene>
<keyword evidence="2" id="KW-0732">Signal</keyword>
<dbReference type="PANTHER" id="PTHR30483:SF6">
    <property type="entry name" value="PERIPLASMIC BINDING PROTEIN OF ABC TRANSPORTER FOR NATURAL AMINO ACIDS"/>
    <property type="match status" value="1"/>
</dbReference>
<dbReference type="PROSITE" id="PS51318">
    <property type="entry name" value="TAT"/>
    <property type="match status" value="1"/>
</dbReference>
<dbReference type="InterPro" id="IPR028081">
    <property type="entry name" value="Leu-bd"/>
</dbReference>
<evidence type="ECO:0000313" key="7">
    <source>
        <dbReference type="Proteomes" id="UP000320314"/>
    </source>
</evidence>
<dbReference type="Gene3D" id="3.40.50.2300">
    <property type="match status" value="2"/>
</dbReference>
<feature type="domain" description="Leucine-binding protein" evidence="5">
    <location>
        <begin position="63"/>
        <end position="421"/>
    </location>
</feature>
<dbReference type="CDD" id="cd19987">
    <property type="entry name" value="PBP1_SBP-like"/>
    <property type="match status" value="1"/>
</dbReference>
<name>A0A506TYB2_9HYPH</name>
<evidence type="ECO:0000256" key="4">
    <source>
        <dbReference type="SAM" id="Phobius"/>
    </source>
</evidence>
<dbReference type="InterPro" id="IPR028082">
    <property type="entry name" value="Peripla_BP_I"/>
</dbReference>
<feature type="transmembrane region" description="Helical" evidence="4">
    <location>
        <begin position="20"/>
        <end position="39"/>
    </location>
</feature>
<keyword evidence="4" id="KW-0812">Transmembrane</keyword>
<evidence type="ECO:0000259" key="5">
    <source>
        <dbReference type="Pfam" id="PF13458"/>
    </source>
</evidence>
<accession>A0A506TYB2</accession>
<evidence type="ECO:0000256" key="2">
    <source>
        <dbReference type="ARBA" id="ARBA00022729"/>
    </source>
</evidence>
<dbReference type="GO" id="GO:0006865">
    <property type="term" value="P:amino acid transport"/>
    <property type="evidence" value="ECO:0007669"/>
    <property type="project" value="UniProtKB-KW"/>
</dbReference>
<sequence>MAQDSSGRPDRTTGVTRRSVLLGGATLAAGTALLSPVVMRNAFAQDKKAPVGNYPAGSEGDSVFVGICTPRTGTYAAQGEDEIKGYQLAFEHINNGNEMLSKMSPNLGKKKGVLGKQIAHGVADSEAKPNTAVQAQTRFINQNKAMMITGSVSSAVAVAINKLAEREKTIYLPCITGSNDTTGKDCSRYSFRSCFYAETAANAIAPVLIKNLGKNKKVAFLTPDYTYGHTVRESTQKALEQQGGWQAVTNQLSPLGTTDFSSYLLNIANSGADVVVNINFGRDAVLSIKQAKQFGILDSMKLAIPYLAPFVAEEVGADTMQGVFAGTDYWWTLEDKFELAKMFNKAFRDKYNTYPEWGAAEAYLQVAMWADAVERAGSFYPPDVIKAYEKGEKFESLTGPVHFRAEDHQLVRPVTIVQGKKPGDMKTDNDYFSIVETVDGGPLMQKPDAFGCKLGDYT</sequence>
<dbReference type="AlphaFoldDB" id="A0A506TYB2"/>
<dbReference type="Proteomes" id="UP000320314">
    <property type="component" value="Unassembled WGS sequence"/>
</dbReference>
<keyword evidence="7" id="KW-1185">Reference proteome</keyword>
<evidence type="ECO:0000256" key="3">
    <source>
        <dbReference type="ARBA" id="ARBA00022970"/>
    </source>
</evidence>
<comment type="caution">
    <text evidence="6">The sequence shown here is derived from an EMBL/GenBank/DDBJ whole genome shotgun (WGS) entry which is preliminary data.</text>
</comment>